<feature type="compositionally biased region" description="Polar residues" evidence="1">
    <location>
        <begin position="235"/>
        <end position="246"/>
    </location>
</feature>
<dbReference type="Proteomes" id="UP001066276">
    <property type="component" value="Chromosome 7"/>
</dbReference>
<dbReference type="EMBL" id="JANPWB010000011">
    <property type="protein sequence ID" value="KAJ1125484.1"/>
    <property type="molecule type" value="Genomic_DNA"/>
</dbReference>
<gene>
    <name evidence="3" type="ORF">NDU88_003913</name>
</gene>
<dbReference type="AlphaFoldDB" id="A0AAV7PE71"/>
<feature type="compositionally biased region" description="Basic and acidic residues" evidence="1">
    <location>
        <begin position="146"/>
        <end position="162"/>
    </location>
</feature>
<dbReference type="PANTHER" id="PTHR23098:SF16">
    <property type="entry name" value="REGULATORY PROTEIN ZESTE"/>
    <property type="match status" value="1"/>
</dbReference>
<feature type="region of interest" description="Disordered" evidence="1">
    <location>
        <begin position="332"/>
        <end position="397"/>
    </location>
</feature>
<evidence type="ECO:0000259" key="2">
    <source>
        <dbReference type="Pfam" id="PF13873"/>
    </source>
</evidence>
<dbReference type="PANTHER" id="PTHR23098">
    <property type="entry name" value="AGAP001331-PA-RELATED"/>
    <property type="match status" value="1"/>
</dbReference>
<keyword evidence="4" id="KW-1185">Reference proteome</keyword>
<comment type="caution">
    <text evidence="3">The sequence shown here is derived from an EMBL/GenBank/DDBJ whole genome shotgun (WGS) entry which is preliminary data.</text>
</comment>
<dbReference type="GO" id="GO:0005634">
    <property type="term" value="C:nucleus"/>
    <property type="evidence" value="ECO:0007669"/>
    <property type="project" value="TreeGrafter"/>
</dbReference>
<accession>A0AAV7PE71</accession>
<dbReference type="InterPro" id="IPR028002">
    <property type="entry name" value="Myb_DNA-bind_5"/>
</dbReference>
<feature type="region of interest" description="Disordered" evidence="1">
    <location>
        <begin position="118"/>
        <end position="263"/>
    </location>
</feature>
<feature type="compositionally biased region" description="Polar residues" evidence="1">
    <location>
        <begin position="165"/>
        <end position="205"/>
    </location>
</feature>
<name>A0AAV7PE71_PLEWA</name>
<dbReference type="Pfam" id="PF13873">
    <property type="entry name" value="Myb_DNA-bind_5"/>
    <property type="match status" value="1"/>
</dbReference>
<protein>
    <recommendedName>
        <fullName evidence="2">Myb/SANT-like DNA-binding domain-containing protein</fullName>
    </recommendedName>
</protein>
<sequence length="460" mass="50338">MAPQRHPRFSEEELRVMVEEIIRVEPQLFGSQMQHTTIARKMELWRRIVDRVNAVGQHPRTRDDIRKRWNDLRGKVHSVVSRHHIAVQRTGGRPPPPPPQLTTWEEQDLAILHPEGLAGVAGGMDSEPLPNVTGQEVPDMSTQPTEEAHSDDSSSVQLDDHPGPSGTSGQSVPLTQSQATTDPPPSGNTSTAPTQRAHTSVSRTHQAAVCPPLQRTQANPPPQEQQGPGGSGSGHTVQGTEAQEQRGTGRAAVRQGEDRSREPTLHKALSNIMGAYHHSQETMATVLAMFQKTQRLQEEQYLGFREELKSINTTLGTIVGVLKELVNTRRDTVAQQGTPDTSLDDELPTTSAGASGQEAPPQDHHTSTPPPADGEPPYKRPLRSRTKTENNAKTPPRNETTLIVTLLSHIVTLSILKPPQLHFLCPFGQCTCETNRLDSAMDIPPPSPLTILQPPPIFST</sequence>
<organism evidence="3 4">
    <name type="scientific">Pleurodeles waltl</name>
    <name type="common">Iberian ribbed newt</name>
    <dbReference type="NCBI Taxonomy" id="8319"/>
    <lineage>
        <taxon>Eukaryota</taxon>
        <taxon>Metazoa</taxon>
        <taxon>Chordata</taxon>
        <taxon>Craniata</taxon>
        <taxon>Vertebrata</taxon>
        <taxon>Euteleostomi</taxon>
        <taxon>Amphibia</taxon>
        <taxon>Batrachia</taxon>
        <taxon>Caudata</taxon>
        <taxon>Salamandroidea</taxon>
        <taxon>Salamandridae</taxon>
        <taxon>Pleurodelinae</taxon>
        <taxon>Pleurodeles</taxon>
    </lineage>
</organism>
<feature type="domain" description="Myb/SANT-like DNA-binding" evidence="2">
    <location>
        <begin position="5"/>
        <end position="76"/>
    </location>
</feature>
<reference evidence="3" key="1">
    <citation type="journal article" date="2022" name="bioRxiv">
        <title>Sequencing and chromosome-scale assembly of the giantPleurodeles waltlgenome.</title>
        <authorList>
            <person name="Brown T."/>
            <person name="Elewa A."/>
            <person name="Iarovenko S."/>
            <person name="Subramanian E."/>
            <person name="Araus A.J."/>
            <person name="Petzold A."/>
            <person name="Susuki M."/>
            <person name="Suzuki K.-i.T."/>
            <person name="Hayashi T."/>
            <person name="Toyoda A."/>
            <person name="Oliveira C."/>
            <person name="Osipova E."/>
            <person name="Leigh N.D."/>
            <person name="Simon A."/>
            <person name="Yun M.H."/>
        </authorList>
    </citation>
    <scope>NUCLEOTIDE SEQUENCE</scope>
    <source>
        <strain evidence="3">20211129_DDA</strain>
        <tissue evidence="3">Liver</tissue>
    </source>
</reference>
<evidence type="ECO:0000313" key="3">
    <source>
        <dbReference type="EMBL" id="KAJ1125484.1"/>
    </source>
</evidence>
<evidence type="ECO:0000313" key="4">
    <source>
        <dbReference type="Proteomes" id="UP001066276"/>
    </source>
</evidence>
<evidence type="ECO:0000256" key="1">
    <source>
        <dbReference type="SAM" id="MobiDB-lite"/>
    </source>
</evidence>
<proteinExistence type="predicted"/>